<dbReference type="RefSeq" id="WP_184423617.1">
    <property type="nucleotide sequence ID" value="NZ_AP027362.1"/>
</dbReference>
<proteinExistence type="predicted"/>
<comment type="caution">
    <text evidence="2">The sequence shown here is derived from an EMBL/GenBank/DDBJ whole genome shotgun (WGS) entry which is preliminary data.</text>
</comment>
<dbReference type="EMBL" id="JACHHU010000008">
    <property type="protein sequence ID" value="MBB6542800.1"/>
    <property type="molecule type" value="Genomic_DNA"/>
</dbReference>
<dbReference type="AlphaFoldDB" id="A0A7X0NG31"/>
<sequence>MFGLFLPSTFANNIDLSPIVDLSDSFQANVYWHKPLANPKNNAQYYIANNDGQLHLIDDNKLVKIPVLDLQHYYDNFSVLNRLTLHPNFALTQQKGYNTFYTAHVEPADEAIRTIRVKDKAIKQSFLYEAVVVEWQLNSANTLKVDPDSKREVLRIGINAPDKAITDMRFNPYIKSWHDNFSHLYIALAYDEGFKTSPLYSGAILRINPEKFGLRSYTTPNNNPFIDQTNIPNELLIVGAQQIMQFIWQKNNDQQLIISHNVNQQPLLSLVNYGDNLLTQAPTKALLTGDASLANASLVVYRGRKFKELRNKLLVMSKQEGRWELQSLKTVSPFQKSVVNTFSNNDLTITDDFSLFTDNHDELMLFSRSQHVIQQLDKKSGSSEVEHYASNQPEVFDNTDNTDNTDDSNFGFIIFFLIALGGATVWFLKNKESQQAVKSLLHKHYARFELSVDNKQVSLFNRHQQTPALIIEVENITRNEVWLNDEHILTIEKDLSGFNAQLEQMLESKFIDEKRVKMVDQRTRKIELKITDVEGIVYGICLYMREGNQRLTKAKFGKVTADIKEWCWFISAQLSPEKTGKRIVKIVHPPKVVAKSAPEKPAETQKSKLTEQEQASKNSQASEDTATQPPTSLPNKPQANEHIQEKKSDGVDSSSIDTQLIEALNKLANLKSKGYLTEDEFISAKAKILANLQKDS</sequence>
<reference evidence="2 3" key="1">
    <citation type="submission" date="2020-08" db="EMBL/GenBank/DDBJ databases">
        <title>Genomic Encyclopedia of Type Strains, Phase IV (KMG-IV): sequencing the most valuable type-strain genomes for metagenomic binning, comparative biology and taxonomic classification.</title>
        <authorList>
            <person name="Goeker M."/>
        </authorList>
    </citation>
    <scope>NUCLEOTIDE SEQUENCE [LARGE SCALE GENOMIC DNA]</scope>
    <source>
        <strain evidence="2 3">DSM 26287</strain>
    </source>
</reference>
<gene>
    <name evidence="2" type="ORF">HNQ55_001300</name>
</gene>
<name>A0A7X0NG31_9GAMM</name>
<dbReference type="Gene3D" id="2.120.10.30">
    <property type="entry name" value="TolB, C-terminal domain"/>
    <property type="match status" value="1"/>
</dbReference>
<feature type="compositionally biased region" description="Polar residues" evidence="1">
    <location>
        <begin position="612"/>
        <end position="638"/>
    </location>
</feature>
<accession>A0A7X0NG31</accession>
<feature type="region of interest" description="Disordered" evidence="1">
    <location>
        <begin position="593"/>
        <end position="654"/>
    </location>
</feature>
<evidence type="ECO:0000313" key="2">
    <source>
        <dbReference type="EMBL" id="MBB6542800.1"/>
    </source>
</evidence>
<evidence type="ECO:0008006" key="4">
    <source>
        <dbReference type="Google" id="ProtNLM"/>
    </source>
</evidence>
<protein>
    <recommendedName>
        <fullName evidence="4">SHOCT domain-containing protein</fullName>
    </recommendedName>
</protein>
<feature type="compositionally biased region" description="Basic and acidic residues" evidence="1">
    <location>
        <begin position="597"/>
        <end position="611"/>
    </location>
</feature>
<evidence type="ECO:0000313" key="3">
    <source>
        <dbReference type="Proteomes" id="UP000537141"/>
    </source>
</evidence>
<organism evidence="2 3">
    <name type="scientific">Thalassotalea piscium</name>
    <dbReference type="NCBI Taxonomy" id="1230533"/>
    <lineage>
        <taxon>Bacteria</taxon>
        <taxon>Pseudomonadati</taxon>
        <taxon>Pseudomonadota</taxon>
        <taxon>Gammaproteobacteria</taxon>
        <taxon>Alteromonadales</taxon>
        <taxon>Colwelliaceae</taxon>
        <taxon>Thalassotalea</taxon>
    </lineage>
</organism>
<dbReference type="Proteomes" id="UP000537141">
    <property type="component" value="Unassembled WGS sequence"/>
</dbReference>
<keyword evidence="3" id="KW-1185">Reference proteome</keyword>
<dbReference type="InterPro" id="IPR011042">
    <property type="entry name" value="6-blade_b-propeller_TolB-like"/>
</dbReference>
<evidence type="ECO:0000256" key="1">
    <source>
        <dbReference type="SAM" id="MobiDB-lite"/>
    </source>
</evidence>